<dbReference type="Pfam" id="PF09643">
    <property type="entry name" value="YopX"/>
    <property type="match status" value="1"/>
</dbReference>
<reference evidence="2 3" key="1">
    <citation type="submission" date="2019-09" db="EMBL/GenBank/DDBJ databases">
        <title>In-depth cultivation of the pig gut microbiome towards novel bacterial diversity and tailored functional studies.</title>
        <authorList>
            <person name="Wylensek D."/>
            <person name="Hitch T.C.A."/>
            <person name="Clavel T."/>
        </authorList>
    </citation>
    <scope>NUCLEOTIDE SEQUENCE [LARGE SCALE GENOMIC DNA]</scope>
    <source>
        <strain evidence="2 3">WCA3-693-APC-4?</strain>
    </source>
</reference>
<sequence length="151" mass="18396">MQEIEVRAWNKENKIMVYDNEDNSATYWDGVFSSVVGFINFRLWYESVYEFMLYIGIKDIHKKKVFQGDIVKVKRFIFKDCRREEVEGMEEYIGEVVWHQFGWHIAEKIKDGIRYHSLWLWNIKDDETDPDTHFMEILSNIWENPEMKVIE</sequence>
<dbReference type="Gene3D" id="2.30.30.290">
    <property type="entry name" value="YopX-like domains"/>
    <property type="match status" value="1"/>
</dbReference>
<dbReference type="InterPro" id="IPR019096">
    <property type="entry name" value="YopX_protein"/>
</dbReference>
<dbReference type="RefSeq" id="WP_154440403.1">
    <property type="nucleotide sequence ID" value="NZ_VUNQ01000021.1"/>
</dbReference>
<keyword evidence="3" id="KW-1185">Reference proteome</keyword>
<name>A0A6N7XM92_9FIRM</name>
<evidence type="ECO:0000259" key="1">
    <source>
        <dbReference type="Pfam" id="PF09643"/>
    </source>
</evidence>
<dbReference type="InterPro" id="IPR023385">
    <property type="entry name" value="YopX-like_C"/>
</dbReference>
<evidence type="ECO:0000313" key="3">
    <source>
        <dbReference type="Proteomes" id="UP000469523"/>
    </source>
</evidence>
<accession>A0A6N7XM92</accession>
<dbReference type="AlphaFoldDB" id="A0A6N7XM92"/>
<dbReference type="EMBL" id="VUNQ01000021">
    <property type="protein sequence ID" value="MSU01902.1"/>
    <property type="molecule type" value="Genomic_DNA"/>
</dbReference>
<dbReference type="Proteomes" id="UP000469523">
    <property type="component" value="Unassembled WGS sequence"/>
</dbReference>
<feature type="domain" description="YopX protein" evidence="1">
    <location>
        <begin position="7"/>
        <end position="146"/>
    </location>
</feature>
<dbReference type="SUPFAM" id="SSF159006">
    <property type="entry name" value="YopX-like"/>
    <property type="match status" value="1"/>
</dbReference>
<gene>
    <name evidence="2" type="ORF">FYJ83_10520</name>
</gene>
<proteinExistence type="predicted"/>
<protein>
    <recommendedName>
        <fullName evidence="1">YopX protein domain-containing protein</fullName>
    </recommendedName>
</protein>
<organism evidence="2 3">
    <name type="scientific">Tissierella pigra</name>
    <dbReference type="NCBI Taxonomy" id="2607614"/>
    <lineage>
        <taxon>Bacteria</taxon>
        <taxon>Bacillati</taxon>
        <taxon>Bacillota</taxon>
        <taxon>Tissierellia</taxon>
        <taxon>Tissierellales</taxon>
        <taxon>Tissierellaceae</taxon>
        <taxon>Tissierella</taxon>
    </lineage>
</organism>
<comment type="caution">
    <text evidence="2">The sequence shown here is derived from an EMBL/GenBank/DDBJ whole genome shotgun (WGS) entry which is preliminary data.</text>
</comment>
<evidence type="ECO:0000313" key="2">
    <source>
        <dbReference type="EMBL" id="MSU01902.1"/>
    </source>
</evidence>